<dbReference type="GO" id="GO:0005524">
    <property type="term" value="F:ATP binding"/>
    <property type="evidence" value="ECO:0007669"/>
    <property type="project" value="UniProtKB-KW"/>
</dbReference>
<comment type="similarity">
    <text evidence="1 9">Belongs to the thymidine kinase family.</text>
</comment>
<dbReference type="Gene3D" id="3.40.50.300">
    <property type="entry name" value="P-loop containing nucleotide triphosphate hydrolases"/>
    <property type="match status" value="1"/>
</dbReference>
<organism evidence="10 11">
    <name type="scientific">Nakamurella antarctica</name>
    <dbReference type="NCBI Taxonomy" id="1902245"/>
    <lineage>
        <taxon>Bacteria</taxon>
        <taxon>Bacillati</taxon>
        <taxon>Actinomycetota</taxon>
        <taxon>Actinomycetes</taxon>
        <taxon>Nakamurellales</taxon>
        <taxon>Nakamurellaceae</taxon>
        <taxon>Nakamurella</taxon>
    </lineage>
</organism>
<dbReference type="GO" id="GO:0005829">
    <property type="term" value="C:cytosol"/>
    <property type="evidence" value="ECO:0007669"/>
    <property type="project" value="TreeGrafter"/>
</dbReference>
<evidence type="ECO:0000256" key="8">
    <source>
        <dbReference type="RuleBase" id="RU000544"/>
    </source>
</evidence>
<dbReference type="OrthoDB" id="9781579at2"/>
<dbReference type="Pfam" id="PF00265">
    <property type="entry name" value="TK"/>
    <property type="match status" value="1"/>
</dbReference>
<reference evidence="10 11" key="1">
    <citation type="submission" date="2018-11" db="EMBL/GenBank/DDBJ databases">
        <authorList>
            <person name="Da X."/>
        </authorList>
    </citation>
    <scope>NUCLEOTIDE SEQUENCE [LARGE SCALE GENOMIC DNA]</scope>
    <source>
        <strain evidence="10 11">S14-144</strain>
    </source>
</reference>
<keyword evidence="4 8" id="KW-0808">Transferase</keyword>
<dbReference type="SUPFAM" id="SSF52540">
    <property type="entry name" value="P-loop containing nucleoside triphosphate hydrolases"/>
    <property type="match status" value="1"/>
</dbReference>
<sequence>MPATSPYADQPYADRPADAFLDNDGLTVPAAGSRRGAITTGQVKYYYGPMDCGKSTLALQMDHNHSRQGRRGLLLTKMDRSRKAQISSRMGITRDAVEVDDDMDLADLVRQSWASGRRVDYLIIDEAQFFTPEQVEQLAQLADDVQVDIYAFGIATDFRGKLFPASARWFELADEVLPLQVEVLCWCGRPGRFNARIVDGVVVRDGETVVVADVLSSDPDQPSDAVTPSVHYQVLCRTHHRSGDLGPSSGEGTLPLA</sequence>
<evidence type="ECO:0000256" key="5">
    <source>
        <dbReference type="ARBA" id="ARBA00022741"/>
    </source>
</evidence>
<dbReference type="GO" id="GO:0046104">
    <property type="term" value="P:thymidine metabolic process"/>
    <property type="evidence" value="ECO:0007669"/>
    <property type="project" value="TreeGrafter"/>
</dbReference>
<evidence type="ECO:0000256" key="9">
    <source>
        <dbReference type="RuleBase" id="RU004165"/>
    </source>
</evidence>
<evidence type="ECO:0000256" key="2">
    <source>
        <dbReference type="ARBA" id="ARBA00012118"/>
    </source>
</evidence>
<dbReference type="EMBL" id="CP034170">
    <property type="protein sequence ID" value="AZI57928.1"/>
    <property type="molecule type" value="Genomic_DNA"/>
</dbReference>
<evidence type="ECO:0000313" key="11">
    <source>
        <dbReference type="Proteomes" id="UP000268084"/>
    </source>
</evidence>
<reference evidence="10 11" key="2">
    <citation type="submission" date="2018-12" db="EMBL/GenBank/DDBJ databases">
        <title>Nakamurella antarcticus sp. nov., isolated from Antarctica South Shetland Islands soil.</title>
        <authorList>
            <person name="Peng F."/>
        </authorList>
    </citation>
    <scope>NUCLEOTIDE SEQUENCE [LARGE SCALE GENOMIC DNA]</scope>
    <source>
        <strain evidence="10 11">S14-144</strain>
    </source>
</reference>
<keyword evidence="3 8" id="KW-0237">DNA synthesis</keyword>
<keyword evidence="11" id="KW-1185">Reference proteome</keyword>
<dbReference type="InterPro" id="IPR027417">
    <property type="entry name" value="P-loop_NTPase"/>
</dbReference>
<dbReference type="InterPro" id="IPR001267">
    <property type="entry name" value="Thymidine_kinase"/>
</dbReference>
<gene>
    <name evidence="10" type="ORF">EH165_07015</name>
</gene>
<proteinExistence type="inferred from homology"/>
<dbReference type="PANTHER" id="PTHR11441">
    <property type="entry name" value="THYMIDINE KINASE"/>
    <property type="match status" value="1"/>
</dbReference>
<evidence type="ECO:0000256" key="6">
    <source>
        <dbReference type="ARBA" id="ARBA00022777"/>
    </source>
</evidence>
<evidence type="ECO:0000256" key="3">
    <source>
        <dbReference type="ARBA" id="ARBA00022634"/>
    </source>
</evidence>
<evidence type="ECO:0000313" key="10">
    <source>
        <dbReference type="EMBL" id="AZI57928.1"/>
    </source>
</evidence>
<keyword evidence="7 8" id="KW-0067">ATP-binding</keyword>
<dbReference type="KEGG" id="nak:EH165_07015"/>
<dbReference type="EC" id="2.7.1.21" evidence="2 8"/>
<evidence type="ECO:0000256" key="4">
    <source>
        <dbReference type="ARBA" id="ARBA00022679"/>
    </source>
</evidence>
<evidence type="ECO:0000256" key="1">
    <source>
        <dbReference type="ARBA" id="ARBA00007587"/>
    </source>
</evidence>
<dbReference type="GO" id="GO:0071897">
    <property type="term" value="P:DNA biosynthetic process"/>
    <property type="evidence" value="ECO:0007669"/>
    <property type="project" value="UniProtKB-KW"/>
</dbReference>
<keyword evidence="5 8" id="KW-0547">Nucleotide-binding</keyword>
<dbReference type="AlphaFoldDB" id="A0A3G8ZL96"/>
<protein>
    <recommendedName>
        <fullName evidence="2 8">Thymidine kinase</fullName>
        <ecNumber evidence="2 8">2.7.1.21</ecNumber>
    </recommendedName>
</protein>
<dbReference type="GO" id="GO:0004797">
    <property type="term" value="F:thymidine kinase activity"/>
    <property type="evidence" value="ECO:0007669"/>
    <property type="project" value="UniProtKB-EC"/>
</dbReference>
<accession>A0A3G8ZL96</accession>
<keyword evidence="6 8" id="KW-0418">Kinase</keyword>
<dbReference type="Proteomes" id="UP000268084">
    <property type="component" value="Chromosome"/>
</dbReference>
<dbReference type="PANTHER" id="PTHR11441:SF0">
    <property type="entry name" value="THYMIDINE KINASE, CYTOSOLIC"/>
    <property type="match status" value="1"/>
</dbReference>
<dbReference type="NCBIfam" id="NF003297">
    <property type="entry name" value="PRK04296.1-2"/>
    <property type="match status" value="1"/>
</dbReference>
<comment type="catalytic activity">
    <reaction evidence="8">
        <text>thymidine + ATP = dTMP + ADP + H(+)</text>
        <dbReference type="Rhea" id="RHEA:19129"/>
        <dbReference type="ChEBI" id="CHEBI:15378"/>
        <dbReference type="ChEBI" id="CHEBI:17748"/>
        <dbReference type="ChEBI" id="CHEBI:30616"/>
        <dbReference type="ChEBI" id="CHEBI:63528"/>
        <dbReference type="ChEBI" id="CHEBI:456216"/>
        <dbReference type="EC" id="2.7.1.21"/>
    </reaction>
</comment>
<name>A0A3G8ZL96_9ACTN</name>
<evidence type="ECO:0000256" key="7">
    <source>
        <dbReference type="ARBA" id="ARBA00022840"/>
    </source>
</evidence>